<dbReference type="OrthoDB" id="5521299at2759"/>
<keyword evidence="3" id="KW-1185">Reference proteome</keyword>
<gene>
    <name evidence="2" type="ORF">IWW36_004051</name>
</gene>
<dbReference type="CDD" id="cd20273">
    <property type="entry name" value="Complex1_LYR_unchar"/>
    <property type="match status" value="1"/>
</dbReference>
<feature type="domain" description="LYR motif-containing protein Cup1-like N-terminal" evidence="1">
    <location>
        <begin position="10"/>
        <end position="94"/>
    </location>
</feature>
<dbReference type="EMBL" id="JANBUW010000395">
    <property type="protein sequence ID" value="KAJ2847053.1"/>
    <property type="molecule type" value="Genomic_DNA"/>
</dbReference>
<evidence type="ECO:0000313" key="2">
    <source>
        <dbReference type="EMBL" id="KAJ2847053.1"/>
    </source>
</evidence>
<organism evidence="2 3">
    <name type="scientific">Coemansia brasiliensis</name>
    <dbReference type="NCBI Taxonomy" id="2650707"/>
    <lineage>
        <taxon>Eukaryota</taxon>
        <taxon>Fungi</taxon>
        <taxon>Fungi incertae sedis</taxon>
        <taxon>Zoopagomycota</taxon>
        <taxon>Kickxellomycotina</taxon>
        <taxon>Kickxellomycetes</taxon>
        <taxon>Kickxellales</taxon>
        <taxon>Kickxellaceae</taxon>
        <taxon>Coemansia</taxon>
    </lineage>
</organism>
<evidence type="ECO:0000259" key="1">
    <source>
        <dbReference type="Pfam" id="PF20263"/>
    </source>
</evidence>
<dbReference type="Pfam" id="PF20263">
    <property type="entry name" value="LYRM2-like"/>
    <property type="match status" value="1"/>
</dbReference>
<sequence>MPTRQEVMRLYRGLLKNARAFFDDTTREFIQTETKKLFRKNHNDIMLDRVHRKLNGARTTLHLLERANQHIFKDVLSVLGYGYGRKGPRKLVMLEATVGVEVREEIFGSVHDVEKYRPAFFALAKYQLGVDKLYVNKDTLRSNHPINVAKMQDEHWKKIRHQVLPPVDAATMDILEERASSGIVTSSAQYLNPEYAHVIKAWEERWVKFPERRQVRRFYRRLLESIDRMDVTTVMVPNPGKYLNEKARRTTEFAPGVEKPDLIPKKVYRFVKSPLAGKQQPENANIIDIAGMDTHGSVKI</sequence>
<accession>A0A9W8I4A6</accession>
<comment type="caution">
    <text evidence="2">The sequence shown here is derived from an EMBL/GenBank/DDBJ whole genome shotgun (WGS) entry which is preliminary data.</text>
</comment>
<proteinExistence type="predicted"/>
<dbReference type="AlphaFoldDB" id="A0A9W8I4A6"/>
<reference evidence="2" key="1">
    <citation type="submission" date="2022-07" db="EMBL/GenBank/DDBJ databases">
        <title>Phylogenomic reconstructions and comparative analyses of Kickxellomycotina fungi.</title>
        <authorList>
            <person name="Reynolds N.K."/>
            <person name="Stajich J.E."/>
            <person name="Barry K."/>
            <person name="Grigoriev I.V."/>
            <person name="Crous P."/>
            <person name="Smith M.E."/>
        </authorList>
    </citation>
    <scope>NUCLEOTIDE SEQUENCE</scope>
    <source>
        <strain evidence="2">NRRL 1566</strain>
    </source>
</reference>
<name>A0A9W8I4A6_9FUNG</name>
<evidence type="ECO:0000313" key="3">
    <source>
        <dbReference type="Proteomes" id="UP001139887"/>
    </source>
</evidence>
<dbReference type="InterPro" id="IPR046896">
    <property type="entry name" value="Cup1-like_N"/>
</dbReference>
<dbReference type="Proteomes" id="UP001139887">
    <property type="component" value="Unassembled WGS sequence"/>
</dbReference>
<protein>
    <recommendedName>
        <fullName evidence="1">LYR motif-containing protein Cup1-like N-terminal domain-containing protein</fullName>
    </recommendedName>
</protein>